<feature type="compositionally biased region" description="Gly residues" evidence="1">
    <location>
        <begin position="101"/>
        <end position="111"/>
    </location>
</feature>
<reference evidence="3" key="1">
    <citation type="submission" date="2016-12" db="EMBL/GenBank/DDBJ databases">
        <title>Draft genome sequence of Roseomonas mucosa strain AU37, isolated from a peripheral intravenous catheter.</title>
        <authorList>
            <person name="Choudhury M.A."/>
            <person name="Sidjabat H.E."/>
            <person name="Wailan A.M."/>
            <person name="Zhang L."/>
            <person name="Marsh N.M."/>
            <person name="Rickard C.M."/>
            <person name="Davies M."/>
            <person name="Mcmillan D.J."/>
        </authorList>
    </citation>
    <scope>NUCLEOTIDE SEQUENCE [LARGE SCALE GENOMIC DNA]</scope>
    <source>
        <strain evidence="3">AU37</strain>
    </source>
</reference>
<protein>
    <submittedName>
        <fullName evidence="3">Uncharacterized protein</fullName>
    </submittedName>
</protein>
<feature type="compositionally biased region" description="Low complexity" evidence="1">
    <location>
        <begin position="35"/>
        <end position="59"/>
    </location>
</feature>
<feature type="chain" id="PRO_5010555307" evidence="2">
    <location>
        <begin position="27"/>
        <end position="111"/>
    </location>
</feature>
<organism evidence="3 4">
    <name type="scientific">Roseomonas mucosa</name>
    <dbReference type="NCBI Taxonomy" id="207340"/>
    <lineage>
        <taxon>Bacteria</taxon>
        <taxon>Pseudomonadati</taxon>
        <taxon>Pseudomonadota</taxon>
        <taxon>Alphaproteobacteria</taxon>
        <taxon>Acetobacterales</taxon>
        <taxon>Roseomonadaceae</taxon>
        <taxon>Roseomonas</taxon>
    </lineage>
</organism>
<dbReference type="EMBL" id="LLWF02000008">
    <property type="protein sequence ID" value="ONH84384.1"/>
    <property type="molecule type" value="Genomic_DNA"/>
</dbReference>
<evidence type="ECO:0000256" key="2">
    <source>
        <dbReference type="SAM" id="SignalP"/>
    </source>
</evidence>
<dbReference type="Proteomes" id="UP000054844">
    <property type="component" value="Unassembled WGS sequence"/>
</dbReference>
<keyword evidence="2" id="KW-0732">Signal</keyword>
<gene>
    <name evidence="3" type="ORF">APZ41_004725</name>
</gene>
<sequence length="111" mass="10701">MRRNLATSFAVLGLMAAPMLAPPTWAQGSTPRDTSNSGSSSVGKGSSSSPAVAPPRSGSTPRDNSGSGSSAIGHGTARSPAVTPAQPGATPRDESGSGSSARGGPGTGPVR</sequence>
<feature type="signal peptide" evidence="2">
    <location>
        <begin position="1"/>
        <end position="26"/>
    </location>
</feature>
<name>A0A1S8D9H1_9PROT</name>
<feature type="region of interest" description="Disordered" evidence="1">
    <location>
        <begin position="21"/>
        <end position="111"/>
    </location>
</feature>
<comment type="caution">
    <text evidence="3">The sequence shown here is derived from an EMBL/GenBank/DDBJ whole genome shotgun (WGS) entry which is preliminary data.</text>
</comment>
<dbReference type="RefSeq" id="WP_058390549.1">
    <property type="nucleotide sequence ID" value="NZ_LLWF02000008.1"/>
</dbReference>
<evidence type="ECO:0000313" key="4">
    <source>
        <dbReference type="Proteomes" id="UP000054844"/>
    </source>
</evidence>
<accession>A0A1S8D9H1</accession>
<evidence type="ECO:0000256" key="1">
    <source>
        <dbReference type="SAM" id="MobiDB-lite"/>
    </source>
</evidence>
<keyword evidence="4" id="KW-1185">Reference proteome</keyword>
<feature type="compositionally biased region" description="Polar residues" evidence="1">
    <location>
        <begin position="60"/>
        <end position="70"/>
    </location>
</feature>
<dbReference type="AlphaFoldDB" id="A0A1S8D9H1"/>
<evidence type="ECO:0000313" key="3">
    <source>
        <dbReference type="EMBL" id="ONH84384.1"/>
    </source>
</evidence>
<proteinExistence type="predicted"/>